<dbReference type="PANTHER" id="PTHR16768:SF5">
    <property type="entry name" value="FI14214P"/>
    <property type="match status" value="1"/>
</dbReference>
<dbReference type="Proteomes" id="UP000314982">
    <property type="component" value="Unassembled WGS sequence"/>
</dbReference>
<dbReference type="Pfam" id="PF06625">
    <property type="entry name" value="DUF1151"/>
    <property type="match status" value="1"/>
</dbReference>
<dbReference type="GeneTree" id="ENSGT00390000011228"/>
<dbReference type="AlphaFoldDB" id="A0A4W5KNA3"/>
<evidence type="ECO:0000256" key="1">
    <source>
        <dbReference type="ARBA" id="ARBA00023054"/>
    </source>
</evidence>
<dbReference type="STRING" id="62062.ENSHHUP00000017997"/>
<dbReference type="Ensembl" id="ENSHHUT00000018650.1">
    <property type="protein sequence ID" value="ENSHHUP00000017997.1"/>
    <property type="gene ID" value="ENSHHUG00000011218.1"/>
</dbReference>
<keyword evidence="1" id="KW-0175">Coiled coil</keyword>
<reference evidence="2" key="2">
    <citation type="submission" date="2025-08" db="UniProtKB">
        <authorList>
            <consortium name="Ensembl"/>
        </authorList>
    </citation>
    <scope>IDENTIFICATION</scope>
</reference>
<reference evidence="3" key="1">
    <citation type="submission" date="2018-06" db="EMBL/GenBank/DDBJ databases">
        <title>Genome assembly of Danube salmon.</title>
        <authorList>
            <person name="Macqueen D.J."/>
            <person name="Gundappa M.K."/>
        </authorList>
    </citation>
    <scope>NUCLEOTIDE SEQUENCE [LARGE SCALE GENOMIC DNA]</scope>
</reference>
<keyword evidence="3" id="KW-1185">Reference proteome</keyword>
<evidence type="ECO:0000313" key="2">
    <source>
        <dbReference type="Ensembl" id="ENSHHUP00000017997.1"/>
    </source>
</evidence>
<accession>A0A4W5KNA3</accession>
<organism evidence="2 3">
    <name type="scientific">Hucho hucho</name>
    <name type="common">huchen</name>
    <dbReference type="NCBI Taxonomy" id="62062"/>
    <lineage>
        <taxon>Eukaryota</taxon>
        <taxon>Metazoa</taxon>
        <taxon>Chordata</taxon>
        <taxon>Craniata</taxon>
        <taxon>Vertebrata</taxon>
        <taxon>Euteleostomi</taxon>
        <taxon>Actinopterygii</taxon>
        <taxon>Neopterygii</taxon>
        <taxon>Teleostei</taxon>
        <taxon>Protacanthopterygii</taxon>
        <taxon>Salmoniformes</taxon>
        <taxon>Salmonidae</taxon>
        <taxon>Salmoninae</taxon>
        <taxon>Hucho</taxon>
    </lineage>
</organism>
<protein>
    <submittedName>
        <fullName evidence="2">Family with sequence similarity 107 member A</fullName>
    </submittedName>
</protein>
<name>A0A4W5KNA3_9TELE</name>
<reference evidence="2" key="3">
    <citation type="submission" date="2025-09" db="UniProtKB">
        <authorList>
            <consortium name="Ensembl"/>
        </authorList>
    </citation>
    <scope>IDENTIFICATION</scope>
</reference>
<dbReference type="PANTHER" id="PTHR16768">
    <property type="entry name" value="DOWN REGULATED IN RENAL CARCINOMA 1/TU3A"/>
    <property type="match status" value="1"/>
</dbReference>
<dbReference type="InterPro" id="IPR009533">
    <property type="entry name" value="FAM107"/>
</dbReference>
<sequence length="154" mass="18253">MISSKKLTLSLSPSLSPCWPAVGPRWRSQEEEGVSDMIIQLKKPLNLVRVSKSHQELHRELRMTHKRGLEGKPELQHVLEQRNWEQGMKQRREAEEENKNRFPLQLELLKRHQRLEEVELKAQKQGLQSSSEFIRVKDRHVFIWPLKNIFTCSN</sequence>
<proteinExistence type="predicted"/>
<evidence type="ECO:0000313" key="3">
    <source>
        <dbReference type="Proteomes" id="UP000314982"/>
    </source>
</evidence>